<gene>
    <name evidence="2" type="ORF">SAMN06295955_10982</name>
</gene>
<dbReference type="Pfam" id="PF04964">
    <property type="entry name" value="Flp_Fap"/>
    <property type="match status" value="1"/>
</dbReference>
<evidence type="ECO:0000313" key="2">
    <source>
        <dbReference type="EMBL" id="SNT00934.1"/>
    </source>
</evidence>
<dbReference type="Proteomes" id="UP000198339">
    <property type="component" value="Unassembled WGS sequence"/>
</dbReference>
<feature type="transmembrane region" description="Helical" evidence="1">
    <location>
        <begin position="16"/>
        <end position="37"/>
    </location>
</feature>
<accession>A0A239J8E5</accession>
<protein>
    <submittedName>
        <fullName evidence="2">Pilus assembly protein Flp/PilA</fullName>
    </submittedName>
</protein>
<dbReference type="OrthoDB" id="5325135at2"/>
<organism evidence="2 3">
    <name type="scientific">Sphingopyxis indica</name>
    <dbReference type="NCBI Taxonomy" id="436663"/>
    <lineage>
        <taxon>Bacteria</taxon>
        <taxon>Pseudomonadati</taxon>
        <taxon>Pseudomonadota</taxon>
        <taxon>Alphaproteobacteria</taxon>
        <taxon>Sphingomonadales</taxon>
        <taxon>Sphingomonadaceae</taxon>
        <taxon>Sphingopyxis</taxon>
    </lineage>
</organism>
<keyword evidence="3" id="KW-1185">Reference proteome</keyword>
<name>A0A239J8E5_9SPHN</name>
<sequence length="59" mass="6312">MSIFFRLLRSTRAATAIEYGLIIALIFLAAVSAMTSVGKSTAGMWNRVSTTTTNAVNKS</sequence>
<reference evidence="2 3" key="1">
    <citation type="submission" date="2017-06" db="EMBL/GenBank/DDBJ databases">
        <authorList>
            <person name="Kim H.J."/>
            <person name="Triplett B.A."/>
        </authorList>
    </citation>
    <scope>NUCLEOTIDE SEQUENCE [LARGE SCALE GENOMIC DNA]</scope>
    <source>
        <strain evidence="2 3">DS15</strain>
    </source>
</reference>
<keyword evidence="1" id="KW-0812">Transmembrane</keyword>
<dbReference type="AlphaFoldDB" id="A0A239J8E5"/>
<keyword evidence="1" id="KW-0472">Membrane</keyword>
<dbReference type="InterPro" id="IPR007047">
    <property type="entry name" value="Flp_Fap"/>
</dbReference>
<dbReference type="EMBL" id="FZPA01000009">
    <property type="protein sequence ID" value="SNT00934.1"/>
    <property type="molecule type" value="Genomic_DNA"/>
</dbReference>
<keyword evidence="1" id="KW-1133">Transmembrane helix</keyword>
<evidence type="ECO:0000313" key="3">
    <source>
        <dbReference type="Proteomes" id="UP000198339"/>
    </source>
</evidence>
<proteinExistence type="predicted"/>
<evidence type="ECO:0000256" key="1">
    <source>
        <dbReference type="SAM" id="Phobius"/>
    </source>
</evidence>
<dbReference type="RefSeq" id="WP_089216406.1">
    <property type="nucleotide sequence ID" value="NZ_FZPA01000009.1"/>
</dbReference>